<evidence type="ECO:0000313" key="1">
    <source>
        <dbReference type="EnsemblMetazoa" id="Aqu2.1.32527_001"/>
    </source>
</evidence>
<proteinExistence type="predicted"/>
<protein>
    <submittedName>
        <fullName evidence="1">Uncharacterized protein</fullName>
    </submittedName>
</protein>
<organism evidence="1">
    <name type="scientific">Amphimedon queenslandica</name>
    <name type="common">Sponge</name>
    <dbReference type="NCBI Taxonomy" id="400682"/>
    <lineage>
        <taxon>Eukaryota</taxon>
        <taxon>Metazoa</taxon>
        <taxon>Porifera</taxon>
        <taxon>Demospongiae</taxon>
        <taxon>Heteroscleromorpha</taxon>
        <taxon>Haplosclerida</taxon>
        <taxon>Niphatidae</taxon>
        <taxon>Amphimedon</taxon>
    </lineage>
</organism>
<name>A0A1X7UYU2_AMPQE</name>
<dbReference type="InterPro" id="IPR014710">
    <property type="entry name" value="RmlC-like_jellyroll"/>
</dbReference>
<sequence length="115" mass="13222">REGIEYTTIHTVPVISLPDQEAPFAGAAIKNGEPLIIRNSIINKSHARKLWSPQYLRSKLERLDGVYENNNPWFGPYYNTRKPFLLYAKCLNPYKTNVSLSGQEFFKRLENPLPG</sequence>
<dbReference type="EnsemblMetazoa" id="Aqu2.1.32527_001">
    <property type="protein sequence ID" value="Aqu2.1.32527_001"/>
    <property type="gene ID" value="Aqu2.1.32527"/>
</dbReference>
<dbReference type="Gene3D" id="2.60.120.10">
    <property type="entry name" value="Jelly Rolls"/>
    <property type="match status" value="1"/>
</dbReference>
<accession>A0A1X7UYU2</accession>
<dbReference type="AlphaFoldDB" id="A0A1X7UYU2"/>
<dbReference type="InParanoid" id="A0A1X7UYU2"/>
<reference evidence="1" key="1">
    <citation type="submission" date="2017-05" db="UniProtKB">
        <authorList>
            <consortium name="EnsemblMetazoa"/>
        </authorList>
    </citation>
    <scope>IDENTIFICATION</scope>
</reference>